<dbReference type="GO" id="GO:0016787">
    <property type="term" value="F:hydrolase activity"/>
    <property type="evidence" value="ECO:0007669"/>
    <property type="project" value="UniProtKB-KW"/>
</dbReference>
<dbReference type="EMBL" id="MU001801">
    <property type="protein sequence ID" value="KAF2797666.1"/>
    <property type="molecule type" value="Genomic_DNA"/>
</dbReference>
<accession>A0A6A6XM59</accession>
<dbReference type="InterPro" id="IPR052974">
    <property type="entry name" value="GH79_Enzymes"/>
</dbReference>
<dbReference type="InterPro" id="IPR013780">
    <property type="entry name" value="Glyco_hydro_b"/>
</dbReference>
<dbReference type="PANTHER" id="PTHR36183:SF2">
    <property type="entry name" value="BETA-GLUCURONIDASE C-TERMINAL DOMAIN-CONTAINING PROTEIN"/>
    <property type="match status" value="1"/>
</dbReference>
<dbReference type="InterPro" id="IPR031728">
    <property type="entry name" value="GlcAase_C"/>
</dbReference>
<dbReference type="Gene3D" id="3.20.20.80">
    <property type="entry name" value="Glycosidases"/>
    <property type="match status" value="1"/>
</dbReference>
<reference evidence="3" key="1">
    <citation type="journal article" date="2020" name="Stud. Mycol.">
        <title>101 Dothideomycetes genomes: a test case for predicting lifestyles and emergence of pathogens.</title>
        <authorList>
            <person name="Haridas S."/>
            <person name="Albert R."/>
            <person name="Binder M."/>
            <person name="Bloem J."/>
            <person name="Labutti K."/>
            <person name="Salamov A."/>
            <person name="Andreopoulos B."/>
            <person name="Baker S."/>
            <person name="Barry K."/>
            <person name="Bills G."/>
            <person name="Bluhm B."/>
            <person name="Cannon C."/>
            <person name="Castanera R."/>
            <person name="Culley D."/>
            <person name="Daum C."/>
            <person name="Ezra D."/>
            <person name="Gonzalez J."/>
            <person name="Henrissat B."/>
            <person name="Kuo A."/>
            <person name="Liang C."/>
            <person name="Lipzen A."/>
            <person name="Lutzoni F."/>
            <person name="Magnuson J."/>
            <person name="Mondo S."/>
            <person name="Nolan M."/>
            <person name="Ohm R."/>
            <person name="Pangilinan J."/>
            <person name="Park H.-J."/>
            <person name="Ramirez L."/>
            <person name="Alfaro M."/>
            <person name="Sun H."/>
            <person name="Tritt A."/>
            <person name="Yoshinaga Y."/>
            <person name="Zwiers L.-H."/>
            <person name="Turgeon B."/>
            <person name="Goodwin S."/>
            <person name="Spatafora J."/>
            <person name="Crous P."/>
            <person name="Grigoriev I."/>
        </authorList>
    </citation>
    <scope>NUCLEOTIDE SEQUENCE</scope>
    <source>
        <strain evidence="3">CBS 109.77</strain>
    </source>
</reference>
<organism evidence="3 4">
    <name type="scientific">Melanomma pulvis-pyrius CBS 109.77</name>
    <dbReference type="NCBI Taxonomy" id="1314802"/>
    <lineage>
        <taxon>Eukaryota</taxon>
        <taxon>Fungi</taxon>
        <taxon>Dikarya</taxon>
        <taxon>Ascomycota</taxon>
        <taxon>Pezizomycotina</taxon>
        <taxon>Dothideomycetes</taxon>
        <taxon>Pleosporomycetidae</taxon>
        <taxon>Pleosporales</taxon>
        <taxon>Melanommataceae</taxon>
        <taxon>Melanomma</taxon>
    </lineage>
</organism>
<keyword evidence="1" id="KW-0732">Signal</keyword>
<dbReference type="OrthoDB" id="2831684at2759"/>
<dbReference type="InterPro" id="IPR017853">
    <property type="entry name" value="GH"/>
</dbReference>
<evidence type="ECO:0000259" key="2">
    <source>
        <dbReference type="Pfam" id="PF16862"/>
    </source>
</evidence>
<evidence type="ECO:0000313" key="3">
    <source>
        <dbReference type="EMBL" id="KAF2797666.1"/>
    </source>
</evidence>
<sequence length="547" mass="58676">MRSLQAVVLSIAIFNVVSSSPAPAPSLEPLGTPIERPPDFNPVPVPGTASGAGAPVLNSFVSFSIELAFFPDFAGNKLVPNTFSDTLLNNLKEFQGSKPNIRVGGNTQDYALFDPTLKTATKGTYIPSISNDYPRILSIGSLFFESYQTWPDVQFIHGFNLAKNDTAASTSLSDSVPYACEALSKNNLFSWEMGNEPDLFKTSAQGIMRPASWSEADYVKEWNAKVTSVKDALKKSCGEEWVSSQKFKWIAPSFAGTKNSLDTVKAWKAGLDASGDIAQFSSHNYIGGATQPGVTLAGTLMNHTKTVASIANHNAEQNALSNAGLSHPYILGETNSLYNQGAPGLSNSFGAALWGVDFNLMCAATSISQVYMHQGTDYRYSSWQPLTTSKTTLGTKPPYYGNIAVAAALGNITAGEVRVRNIPLSDSETIAAYAIYASSKLARLMVINLKQYNYSVPVPDVRLETAYNFTVPVECAGIGMVQRLIANGSDATTGITFNGASYEYEVAKGKPRLMGNVTKDETVWVGEDGGVAIWVPWSSAALVQLSC</sequence>
<feature type="domain" description="Beta-glucuronidase C-terminal" evidence="2">
    <location>
        <begin position="432"/>
        <end position="542"/>
    </location>
</feature>
<keyword evidence="4" id="KW-1185">Reference proteome</keyword>
<gene>
    <name evidence="3" type="ORF">K505DRAFT_297922</name>
</gene>
<dbReference type="Pfam" id="PF16862">
    <property type="entry name" value="Glyco_hydro_79C"/>
    <property type="match status" value="1"/>
</dbReference>
<feature type="chain" id="PRO_5025633312" evidence="1">
    <location>
        <begin position="20"/>
        <end position="547"/>
    </location>
</feature>
<dbReference type="SUPFAM" id="SSF51445">
    <property type="entry name" value="(Trans)glycosidases"/>
    <property type="match status" value="1"/>
</dbReference>
<keyword evidence="3" id="KW-0378">Hydrolase</keyword>
<dbReference type="AlphaFoldDB" id="A0A6A6XM59"/>
<evidence type="ECO:0000256" key="1">
    <source>
        <dbReference type="SAM" id="SignalP"/>
    </source>
</evidence>
<evidence type="ECO:0000313" key="4">
    <source>
        <dbReference type="Proteomes" id="UP000799757"/>
    </source>
</evidence>
<dbReference type="PANTHER" id="PTHR36183">
    <property type="entry name" value="BETA-GLUCURONIDASE"/>
    <property type="match status" value="1"/>
</dbReference>
<proteinExistence type="predicted"/>
<dbReference type="Gene3D" id="2.60.40.1180">
    <property type="entry name" value="Golgi alpha-mannosidase II"/>
    <property type="match status" value="1"/>
</dbReference>
<dbReference type="Proteomes" id="UP000799757">
    <property type="component" value="Unassembled WGS sequence"/>
</dbReference>
<protein>
    <submittedName>
        <fullName evidence="3">Glycoside hydrolase family 79 protein</fullName>
    </submittedName>
</protein>
<name>A0A6A6XM59_9PLEO</name>
<feature type="signal peptide" evidence="1">
    <location>
        <begin position="1"/>
        <end position="19"/>
    </location>
</feature>